<sequence length="176" mass="21100">MGIGAEHYILMAINALCIIAFLLAPRERRRETHIILLFHQFFTWILGIMAVEWGLLAYPVREFPMANHTSFTFEYIAYPVIAVYFNLFYPAGSRASMQTAYYMGSSMAIVLPELWFKYHTQLIVYLHWQWYWTWISVMVTFWITRMFYLWFCRTSVTGKRRIVFKTEESVLRESDK</sequence>
<evidence type="ECO:0000313" key="2">
    <source>
        <dbReference type="EMBL" id="MBW7455888.1"/>
    </source>
</evidence>
<dbReference type="RefSeq" id="WP_210043388.1">
    <property type="nucleotide sequence ID" value="NZ_JBHLVU010000023.1"/>
</dbReference>
<dbReference type="Proteomes" id="UP001519887">
    <property type="component" value="Unassembled WGS sequence"/>
</dbReference>
<reference evidence="2 3" key="1">
    <citation type="submission" date="2021-07" db="EMBL/GenBank/DDBJ databases">
        <title>Paenibacillus radiodurans sp. nov., isolated from the southeastern edge of Tengger Desert.</title>
        <authorList>
            <person name="Zhang G."/>
        </authorList>
    </citation>
    <scope>NUCLEOTIDE SEQUENCE [LARGE SCALE GENOMIC DNA]</scope>
    <source>
        <strain evidence="2 3">CCM 7311</strain>
    </source>
</reference>
<dbReference type="NCBIfam" id="NF041644">
    <property type="entry name" value="CBO0543_fam"/>
    <property type="match status" value="1"/>
</dbReference>
<keyword evidence="1" id="KW-0812">Transmembrane</keyword>
<organism evidence="2 3">
    <name type="scientific">Paenibacillus sepulcri</name>
    <dbReference type="NCBI Taxonomy" id="359917"/>
    <lineage>
        <taxon>Bacteria</taxon>
        <taxon>Bacillati</taxon>
        <taxon>Bacillota</taxon>
        <taxon>Bacilli</taxon>
        <taxon>Bacillales</taxon>
        <taxon>Paenibacillaceae</taxon>
        <taxon>Paenibacillus</taxon>
    </lineage>
</organism>
<keyword evidence="1" id="KW-0472">Membrane</keyword>
<proteinExistence type="predicted"/>
<evidence type="ECO:0000256" key="1">
    <source>
        <dbReference type="SAM" id="Phobius"/>
    </source>
</evidence>
<comment type="caution">
    <text evidence="2">The sequence shown here is derived from an EMBL/GenBank/DDBJ whole genome shotgun (WGS) entry which is preliminary data.</text>
</comment>
<dbReference type="EMBL" id="JAHZIK010000454">
    <property type="protein sequence ID" value="MBW7455888.1"/>
    <property type="molecule type" value="Genomic_DNA"/>
</dbReference>
<protein>
    <recommendedName>
        <fullName evidence="4">Integral membrane protein</fullName>
    </recommendedName>
</protein>
<feature type="transmembrane region" description="Helical" evidence="1">
    <location>
        <begin position="36"/>
        <end position="55"/>
    </location>
</feature>
<evidence type="ECO:0008006" key="4">
    <source>
        <dbReference type="Google" id="ProtNLM"/>
    </source>
</evidence>
<keyword evidence="1" id="KW-1133">Transmembrane helix</keyword>
<dbReference type="InterPro" id="IPR048147">
    <property type="entry name" value="CBO0543-like"/>
</dbReference>
<feature type="transmembrane region" description="Helical" evidence="1">
    <location>
        <begin position="6"/>
        <end position="24"/>
    </location>
</feature>
<accession>A0ABS7C4M7</accession>
<evidence type="ECO:0000313" key="3">
    <source>
        <dbReference type="Proteomes" id="UP001519887"/>
    </source>
</evidence>
<feature type="transmembrane region" description="Helical" evidence="1">
    <location>
        <begin position="130"/>
        <end position="151"/>
    </location>
</feature>
<feature type="transmembrane region" description="Helical" evidence="1">
    <location>
        <begin position="75"/>
        <end position="92"/>
    </location>
</feature>
<gene>
    <name evidence="2" type="ORF">K0U00_17820</name>
</gene>
<keyword evidence="3" id="KW-1185">Reference proteome</keyword>
<feature type="transmembrane region" description="Helical" evidence="1">
    <location>
        <begin position="99"/>
        <end position="118"/>
    </location>
</feature>
<name>A0ABS7C4M7_9BACL</name>